<comment type="similarity">
    <text evidence="1">Belongs to the ferredoxin--NADP reductase type 1 family.</text>
</comment>
<evidence type="ECO:0000256" key="4">
    <source>
        <dbReference type="ARBA" id="ARBA00047776"/>
    </source>
</evidence>
<dbReference type="PRINTS" id="PR00410">
    <property type="entry name" value="PHEHYDRXLASE"/>
</dbReference>
<dbReference type="Gene3D" id="2.40.30.10">
    <property type="entry name" value="Translation factors"/>
    <property type="match status" value="1"/>
</dbReference>
<evidence type="ECO:0000256" key="3">
    <source>
        <dbReference type="ARBA" id="ARBA00022741"/>
    </source>
</evidence>
<protein>
    <recommendedName>
        <fullName evidence="2">ferredoxin--NADP(+) reductase</fullName>
        <ecNumber evidence="2">1.18.1.2</ecNumber>
    </recommendedName>
</protein>
<organism evidence="6 7">
    <name type="scientific">Vibrio scophthalmi</name>
    <dbReference type="NCBI Taxonomy" id="45658"/>
    <lineage>
        <taxon>Bacteria</taxon>
        <taxon>Pseudomonadati</taxon>
        <taxon>Pseudomonadota</taxon>
        <taxon>Gammaproteobacteria</taxon>
        <taxon>Vibrionales</taxon>
        <taxon>Vibrionaceae</taxon>
        <taxon>Vibrio</taxon>
    </lineage>
</organism>
<comment type="catalytic activity">
    <reaction evidence="4">
        <text>2 reduced [2Fe-2S]-[ferredoxin] + NADP(+) + H(+) = 2 oxidized [2Fe-2S]-[ferredoxin] + NADPH</text>
        <dbReference type="Rhea" id="RHEA:20125"/>
        <dbReference type="Rhea" id="RHEA-COMP:10000"/>
        <dbReference type="Rhea" id="RHEA-COMP:10001"/>
        <dbReference type="ChEBI" id="CHEBI:15378"/>
        <dbReference type="ChEBI" id="CHEBI:33737"/>
        <dbReference type="ChEBI" id="CHEBI:33738"/>
        <dbReference type="ChEBI" id="CHEBI:57783"/>
        <dbReference type="ChEBI" id="CHEBI:58349"/>
        <dbReference type="EC" id="1.18.1.2"/>
    </reaction>
</comment>
<feature type="domain" description="FAD-binding FR-type" evidence="5">
    <location>
        <begin position="5"/>
        <end position="107"/>
    </location>
</feature>
<keyword evidence="6" id="KW-0560">Oxidoreductase</keyword>
<dbReference type="InterPro" id="IPR008333">
    <property type="entry name" value="Cbr1-like_FAD-bd_dom"/>
</dbReference>
<dbReference type="SUPFAM" id="SSF63380">
    <property type="entry name" value="Riboflavin synthase domain-like"/>
    <property type="match status" value="1"/>
</dbReference>
<dbReference type="EC" id="1.18.1.2" evidence="2"/>
<evidence type="ECO:0000256" key="1">
    <source>
        <dbReference type="ARBA" id="ARBA00008312"/>
    </source>
</evidence>
<evidence type="ECO:0000256" key="2">
    <source>
        <dbReference type="ARBA" id="ARBA00013223"/>
    </source>
</evidence>
<dbReference type="PANTHER" id="PTHR47878">
    <property type="entry name" value="OXIDOREDUCTASE FAD/NAD(P)-BINDING DOMAIN PROTEIN"/>
    <property type="match status" value="1"/>
</dbReference>
<dbReference type="InterPro" id="IPR033892">
    <property type="entry name" value="FNR_bac"/>
</dbReference>
<reference evidence="6 7" key="1">
    <citation type="submission" date="2016-07" db="EMBL/GenBank/DDBJ databases">
        <title>Genome sequencing of Vibrio scophthalmi strain VS-05, an isolated from Paralichthys olivaceus.</title>
        <authorList>
            <person name="Han H.-J."/>
        </authorList>
    </citation>
    <scope>NUCLEOTIDE SEQUENCE [LARGE SCALE GENOMIC DNA]</scope>
    <source>
        <strain evidence="6 7">VS-05</strain>
    </source>
</reference>
<keyword evidence="7" id="KW-1185">Reference proteome</keyword>
<name>A0A1C7FH07_9VIBR</name>
<dbReference type="GO" id="GO:0042167">
    <property type="term" value="P:heme catabolic process"/>
    <property type="evidence" value="ECO:0007669"/>
    <property type="project" value="TreeGrafter"/>
</dbReference>
<dbReference type="GO" id="GO:0004324">
    <property type="term" value="F:ferredoxin-NADP+ reductase activity"/>
    <property type="evidence" value="ECO:0007669"/>
    <property type="project" value="UniProtKB-EC"/>
</dbReference>
<dbReference type="Gene3D" id="3.40.50.80">
    <property type="entry name" value="Nucleotide-binding domain of ferredoxin-NADP reductase (FNR) module"/>
    <property type="match status" value="1"/>
</dbReference>
<dbReference type="EMBL" id="CP016415">
    <property type="protein sequence ID" value="ANU39176.1"/>
    <property type="molecule type" value="Genomic_DNA"/>
</dbReference>
<dbReference type="InterPro" id="IPR039261">
    <property type="entry name" value="FNR_nucleotide-bd"/>
</dbReference>
<dbReference type="CDD" id="cd06195">
    <property type="entry name" value="FNR1"/>
    <property type="match status" value="1"/>
</dbReference>
<dbReference type="PATRIC" id="fig|45658.7.peg.4117"/>
<sequence>MNEITGYSQAIVAKRTDWTKEIFSLRLSGANLSFKAGQFTKLALLDDEGNTISRAYSLVNAPLTSSDMLEFLIIADPNGQLSPRLHQLKEGQAIFVGQRANGDLTFESIPKQSDTLWLLSTGTGIGPFLALLDDLNFRPSNRRIVLVHAVRHQSDLVYRYLINQLVEQYQGRLIYQPIVSREQVPEALHGRIPALIESGELMQATDAEFHAEQSFVMLCGNPEMIKSTLATLTEKGLTKHRTAQAGNIIYERYW</sequence>
<proteinExistence type="inferred from homology"/>
<dbReference type="AlphaFoldDB" id="A0A1C7FH07"/>
<dbReference type="GO" id="GO:0000166">
    <property type="term" value="F:nucleotide binding"/>
    <property type="evidence" value="ECO:0007669"/>
    <property type="project" value="UniProtKB-KW"/>
</dbReference>
<accession>A0A1C7FH07</accession>
<dbReference type="STRING" id="45658.VSVS12_03051"/>
<dbReference type="GO" id="GO:0034599">
    <property type="term" value="P:cellular response to oxidative stress"/>
    <property type="evidence" value="ECO:0007669"/>
    <property type="project" value="TreeGrafter"/>
</dbReference>
<evidence type="ECO:0000313" key="6">
    <source>
        <dbReference type="EMBL" id="ANU39176.1"/>
    </source>
</evidence>
<dbReference type="RefSeq" id="WP_065546713.1">
    <property type="nucleotide sequence ID" value="NZ_CP016415.1"/>
</dbReference>
<dbReference type="SUPFAM" id="SSF52343">
    <property type="entry name" value="Ferredoxin reductase-like, C-terminal NADP-linked domain"/>
    <property type="match status" value="1"/>
</dbReference>
<dbReference type="InterPro" id="IPR017927">
    <property type="entry name" value="FAD-bd_FR_type"/>
</dbReference>
<dbReference type="GeneID" id="96874344"/>
<dbReference type="InterPro" id="IPR017938">
    <property type="entry name" value="Riboflavin_synthase-like_b-brl"/>
</dbReference>
<gene>
    <name evidence="6" type="ORF">VSVS05_04140</name>
</gene>
<dbReference type="Pfam" id="PF00175">
    <property type="entry name" value="NAD_binding_1"/>
    <property type="match status" value="1"/>
</dbReference>
<dbReference type="Proteomes" id="UP000092528">
    <property type="component" value="Chromosome 2"/>
</dbReference>
<dbReference type="Pfam" id="PF00970">
    <property type="entry name" value="FAD_binding_6"/>
    <property type="match status" value="1"/>
</dbReference>
<dbReference type="PANTHER" id="PTHR47878:SF2">
    <property type="entry name" value="OXIDOREDUCTASE FAD_NAD(P)-BINDING DOMAIN PROTEIN"/>
    <property type="match status" value="1"/>
</dbReference>
<dbReference type="InterPro" id="IPR051930">
    <property type="entry name" value="FNR_type-1"/>
</dbReference>
<dbReference type="InterPro" id="IPR001433">
    <property type="entry name" value="OxRdtase_FAD/NAD-bd"/>
</dbReference>
<evidence type="ECO:0000259" key="5">
    <source>
        <dbReference type="PROSITE" id="PS51384"/>
    </source>
</evidence>
<evidence type="ECO:0000313" key="7">
    <source>
        <dbReference type="Proteomes" id="UP000092528"/>
    </source>
</evidence>
<dbReference type="PROSITE" id="PS51384">
    <property type="entry name" value="FAD_FR"/>
    <property type="match status" value="1"/>
</dbReference>
<keyword evidence="3" id="KW-0547">Nucleotide-binding</keyword>